<keyword evidence="4" id="KW-0028">Amino-acid biosynthesis</keyword>
<dbReference type="EMBL" id="JAQNZF010000030">
    <property type="protein sequence ID" value="MDC2744341.1"/>
    <property type="molecule type" value="Genomic_DNA"/>
</dbReference>
<evidence type="ECO:0000313" key="12">
    <source>
        <dbReference type="Proteomes" id="UP000365824"/>
    </source>
</evidence>
<comment type="similarity">
    <text evidence="1 4">Belongs to the pyrroline-5-carboxylate reductase family.</text>
</comment>
<dbReference type="RefSeq" id="WP_055235824.1">
    <property type="nucleotide sequence ID" value="NZ_CAAKNR010000153.1"/>
</dbReference>
<accession>A0A139L3Y5</accession>
<evidence type="ECO:0000256" key="5">
    <source>
        <dbReference type="NCBIfam" id="TIGR00112"/>
    </source>
</evidence>
<dbReference type="NCBIfam" id="TIGR00112">
    <property type="entry name" value="proC"/>
    <property type="match status" value="1"/>
</dbReference>
<proteinExistence type="inferred from homology"/>
<dbReference type="InterPro" id="IPR008927">
    <property type="entry name" value="6-PGluconate_DH-like_C_sf"/>
</dbReference>
<dbReference type="UniPathway" id="UPA00098">
    <property type="reaction ID" value="UER00361"/>
</dbReference>
<keyword evidence="4" id="KW-0641">Proline biosynthesis</keyword>
<dbReference type="SUPFAM" id="SSF51735">
    <property type="entry name" value="NAD(P)-binding Rossmann-fold domains"/>
    <property type="match status" value="1"/>
</dbReference>
<organism evidence="10 13">
    <name type="scientific">Bacteroides ovatus</name>
    <dbReference type="NCBI Taxonomy" id="28116"/>
    <lineage>
        <taxon>Bacteria</taxon>
        <taxon>Pseudomonadati</taxon>
        <taxon>Bacteroidota</taxon>
        <taxon>Bacteroidia</taxon>
        <taxon>Bacteroidales</taxon>
        <taxon>Bacteroidaceae</taxon>
        <taxon>Bacteroides</taxon>
    </lineage>
</organism>
<feature type="domain" description="Pyrroline-5-carboxylate reductase dimerisation" evidence="8">
    <location>
        <begin position="158"/>
        <end position="256"/>
    </location>
</feature>
<evidence type="ECO:0000256" key="6">
    <source>
        <dbReference type="PIRSR" id="PIRSR000193-1"/>
    </source>
</evidence>
<keyword evidence="4" id="KW-0963">Cytoplasm</keyword>
<comment type="catalytic activity">
    <reaction evidence="4">
        <text>L-proline + NADP(+) = (S)-1-pyrroline-5-carboxylate + NADPH + 2 H(+)</text>
        <dbReference type="Rhea" id="RHEA:14109"/>
        <dbReference type="ChEBI" id="CHEBI:15378"/>
        <dbReference type="ChEBI" id="CHEBI:17388"/>
        <dbReference type="ChEBI" id="CHEBI:57783"/>
        <dbReference type="ChEBI" id="CHEBI:58349"/>
        <dbReference type="ChEBI" id="CHEBI:60039"/>
        <dbReference type="EC" id="1.5.1.2"/>
    </reaction>
</comment>
<dbReference type="PANTHER" id="PTHR11645">
    <property type="entry name" value="PYRROLINE-5-CARBOXYLATE REDUCTASE"/>
    <property type="match status" value="1"/>
</dbReference>
<dbReference type="Pfam" id="PF14748">
    <property type="entry name" value="P5CR_dimer"/>
    <property type="match status" value="1"/>
</dbReference>
<dbReference type="Gene3D" id="1.10.3730.10">
    <property type="entry name" value="ProC C-terminal domain-like"/>
    <property type="match status" value="1"/>
</dbReference>
<dbReference type="InterPro" id="IPR000304">
    <property type="entry name" value="Pyrroline-COOH_reductase"/>
</dbReference>
<comment type="catalytic activity">
    <reaction evidence="4">
        <text>L-proline + NAD(+) = (S)-1-pyrroline-5-carboxylate + NADH + 2 H(+)</text>
        <dbReference type="Rhea" id="RHEA:14105"/>
        <dbReference type="ChEBI" id="CHEBI:15378"/>
        <dbReference type="ChEBI" id="CHEBI:17388"/>
        <dbReference type="ChEBI" id="CHEBI:57540"/>
        <dbReference type="ChEBI" id="CHEBI:57945"/>
        <dbReference type="ChEBI" id="CHEBI:60039"/>
        <dbReference type="EC" id="1.5.1.2"/>
    </reaction>
</comment>
<dbReference type="InterPro" id="IPR029036">
    <property type="entry name" value="P5CR_dimer"/>
</dbReference>
<dbReference type="Gene3D" id="3.40.50.720">
    <property type="entry name" value="NAD(P)-binding Rossmann-like Domain"/>
    <property type="match status" value="1"/>
</dbReference>
<dbReference type="GO" id="GO:0055129">
    <property type="term" value="P:L-proline biosynthetic process"/>
    <property type="evidence" value="ECO:0007669"/>
    <property type="project" value="UniProtKB-UniRule"/>
</dbReference>
<reference evidence="12 13" key="1">
    <citation type="journal article" date="2019" name="Nat. Med.">
        <title>A library of human gut bacterial isolates paired with longitudinal multiomics data enables mechanistic microbiome research.</title>
        <authorList>
            <person name="Poyet M."/>
            <person name="Groussin M."/>
            <person name="Gibbons S.M."/>
            <person name="Avila-Pacheco J."/>
            <person name="Jiang X."/>
            <person name="Kearney S.M."/>
            <person name="Perrotta A.R."/>
            <person name="Berdy B."/>
            <person name="Zhao S."/>
            <person name="Lieberman T.D."/>
            <person name="Swanson P.K."/>
            <person name="Smith M."/>
            <person name="Roesemann S."/>
            <person name="Alexander J.E."/>
            <person name="Rich S.A."/>
            <person name="Livny J."/>
            <person name="Vlamakis H."/>
            <person name="Clish C."/>
            <person name="Bullock K."/>
            <person name="Deik A."/>
            <person name="Scott J."/>
            <person name="Pierce K.A."/>
            <person name="Xavier R.J."/>
            <person name="Alm E.J."/>
        </authorList>
    </citation>
    <scope>NUCLEOTIDE SEQUENCE [LARGE SCALE GENOMIC DNA]</scope>
    <source>
        <strain evidence="10 13">BIOML-A134</strain>
        <strain evidence="9 12">BIOML-A160</strain>
    </source>
</reference>
<keyword evidence="13" id="KW-1185">Reference proteome</keyword>
<gene>
    <name evidence="4 10" type="primary">proC</name>
    <name evidence="10" type="ORF">F3D66_18955</name>
    <name evidence="9" type="ORF">F3F25_27080</name>
    <name evidence="11" type="ORF">PO382_19165</name>
</gene>
<dbReference type="SUPFAM" id="SSF48179">
    <property type="entry name" value="6-phosphogluconate dehydrogenase C-terminal domain-like"/>
    <property type="match status" value="1"/>
</dbReference>
<dbReference type="STRING" id="28116.Bovatus_02632"/>
<dbReference type="HAMAP" id="MF_01925">
    <property type="entry name" value="P5C_reductase"/>
    <property type="match status" value="1"/>
</dbReference>
<dbReference type="InterPro" id="IPR036291">
    <property type="entry name" value="NAD(P)-bd_dom_sf"/>
</dbReference>
<dbReference type="AlphaFoldDB" id="A0A139L3Y5"/>
<evidence type="ECO:0000256" key="4">
    <source>
        <dbReference type="HAMAP-Rule" id="MF_01925"/>
    </source>
</evidence>
<evidence type="ECO:0000256" key="3">
    <source>
        <dbReference type="ARBA" id="ARBA00023002"/>
    </source>
</evidence>
<evidence type="ECO:0000259" key="7">
    <source>
        <dbReference type="Pfam" id="PF03807"/>
    </source>
</evidence>
<keyword evidence="3 4" id="KW-0560">Oxidoreductase</keyword>
<dbReference type="EMBL" id="VWLB01000074">
    <property type="protein sequence ID" value="KAA3921854.1"/>
    <property type="molecule type" value="Genomic_DNA"/>
</dbReference>
<dbReference type="Pfam" id="PF03807">
    <property type="entry name" value="F420_oxidored"/>
    <property type="match status" value="1"/>
</dbReference>
<evidence type="ECO:0000313" key="10">
    <source>
        <dbReference type="EMBL" id="KAA4093821.1"/>
    </source>
</evidence>
<dbReference type="EC" id="1.5.1.2" evidence="4 5"/>
<dbReference type="PANTHER" id="PTHR11645:SF0">
    <property type="entry name" value="PYRROLINE-5-CARBOXYLATE REDUCTASE 3"/>
    <property type="match status" value="1"/>
</dbReference>
<feature type="binding site" evidence="6">
    <location>
        <begin position="69"/>
        <end position="72"/>
    </location>
    <ligand>
        <name>NADP(+)</name>
        <dbReference type="ChEBI" id="CHEBI:58349"/>
    </ligand>
</feature>
<dbReference type="GO" id="GO:0004735">
    <property type="term" value="F:pyrroline-5-carboxylate reductase activity"/>
    <property type="evidence" value="ECO:0007669"/>
    <property type="project" value="UniProtKB-UniRule"/>
</dbReference>
<comment type="pathway">
    <text evidence="4">Amino-acid biosynthesis; L-proline biosynthesis; L-proline from L-glutamate 5-semialdehyde: step 1/1.</text>
</comment>
<evidence type="ECO:0000256" key="1">
    <source>
        <dbReference type="ARBA" id="ARBA00005525"/>
    </source>
</evidence>
<evidence type="ECO:0000259" key="8">
    <source>
        <dbReference type="Pfam" id="PF14748"/>
    </source>
</evidence>
<dbReference type="EMBL" id="VWKB01000027">
    <property type="protein sequence ID" value="KAA4093821.1"/>
    <property type="molecule type" value="Genomic_DNA"/>
</dbReference>
<dbReference type="GO" id="GO:0005737">
    <property type="term" value="C:cytoplasm"/>
    <property type="evidence" value="ECO:0007669"/>
    <property type="project" value="UniProtKB-SubCell"/>
</dbReference>
<feature type="binding site" evidence="6">
    <location>
        <position position="56"/>
    </location>
    <ligand>
        <name>NADPH</name>
        <dbReference type="ChEBI" id="CHEBI:57783"/>
    </ligand>
</feature>
<comment type="caution">
    <text evidence="10">The sequence shown here is derived from an EMBL/GenBank/DDBJ whole genome shotgun (WGS) entry which is preliminary data.</text>
</comment>
<evidence type="ECO:0000313" key="9">
    <source>
        <dbReference type="EMBL" id="KAA3921854.1"/>
    </source>
</evidence>
<dbReference type="Proteomes" id="UP000473905">
    <property type="component" value="Unassembled WGS sequence"/>
</dbReference>
<dbReference type="Proteomes" id="UP000365824">
    <property type="component" value="Unassembled WGS sequence"/>
</dbReference>
<evidence type="ECO:0000313" key="13">
    <source>
        <dbReference type="Proteomes" id="UP000473905"/>
    </source>
</evidence>
<dbReference type="PIRSF" id="PIRSF000193">
    <property type="entry name" value="Pyrrol-5-carb_rd"/>
    <property type="match status" value="1"/>
</dbReference>
<protein>
    <recommendedName>
        <fullName evidence="4 5">Pyrroline-5-carboxylate reductase</fullName>
        <shortName evidence="4">P5C reductase</shortName>
        <shortName evidence="4">P5CR</shortName>
        <ecNumber evidence="4 5">1.5.1.2</ecNumber>
    </recommendedName>
    <alternativeName>
        <fullName evidence="4">PCA reductase</fullName>
    </alternativeName>
</protein>
<feature type="domain" description="Pyrroline-5-carboxylate reductase catalytic N-terminal" evidence="7">
    <location>
        <begin position="2"/>
        <end position="95"/>
    </location>
</feature>
<dbReference type="InterPro" id="IPR028939">
    <property type="entry name" value="P5C_Rdtase_cat_N"/>
</dbReference>
<keyword evidence="2 4" id="KW-0521">NADP</keyword>
<evidence type="ECO:0000313" key="11">
    <source>
        <dbReference type="EMBL" id="MDC2744341.1"/>
    </source>
</evidence>
<reference evidence="11" key="2">
    <citation type="submission" date="2022-10" db="EMBL/GenBank/DDBJ databases">
        <title>Human gut microbiome strain richness.</title>
        <authorList>
            <person name="Chen-Liaw A."/>
        </authorList>
    </citation>
    <scope>NUCLEOTIDE SEQUENCE</scope>
    <source>
        <strain evidence="11">BSD2780120875st1_E1_BSD2780120875_150330</strain>
    </source>
</reference>
<comment type="function">
    <text evidence="4">Catalyzes the reduction of 1-pyrroline-5-carboxylate (PCA) to L-proline.</text>
</comment>
<name>A0A139L3Y5_BACOV</name>
<comment type="subcellular location">
    <subcellularLocation>
        <location evidence="4">Cytoplasm</location>
    </subcellularLocation>
</comment>
<evidence type="ECO:0000256" key="2">
    <source>
        <dbReference type="ARBA" id="ARBA00022857"/>
    </source>
</evidence>
<dbReference type="Proteomes" id="UP001219389">
    <property type="component" value="Unassembled WGS sequence"/>
</dbReference>
<sequence>MKIAIIGAGHIGSAIVTCLAQGHLYNEKDIIVSNPNIDKLERLQEHFPAIHITTDNQQAISEAEVIVLAINPWKVDEVLSPLRFSRTQILVSLVSGVCISHLAHLTEAEMPIFRAVPNMAITERSSLTLIASRGTDKEYQQLIKQIFEEGGKCLFLQEKQLDTTSALTSSGIAFALKYMQAVMQAGIELGIPGKDAMQMAAYSMEGATELILNHNTHPLLEIEKVTTPGGTTIKGLNELEHKGFTSSIIQAIKSSATTLIDKEEEDAENFR</sequence>